<accession>A0A9P8L6E2</accession>
<gene>
    <name evidence="2" type="ORF">GP486_008336</name>
</gene>
<evidence type="ECO:0000313" key="3">
    <source>
        <dbReference type="Proteomes" id="UP000750711"/>
    </source>
</evidence>
<dbReference type="EMBL" id="JAGHQM010003082">
    <property type="protein sequence ID" value="KAH0547923.1"/>
    <property type="molecule type" value="Genomic_DNA"/>
</dbReference>
<feature type="non-terminal residue" evidence="2">
    <location>
        <position position="183"/>
    </location>
</feature>
<evidence type="ECO:0000256" key="1">
    <source>
        <dbReference type="SAM" id="MobiDB-lite"/>
    </source>
</evidence>
<feature type="compositionally biased region" description="Polar residues" evidence="1">
    <location>
        <begin position="84"/>
        <end position="96"/>
    </location>
</feature>
<feature type="region of interest" description="Disordered" evidence="1">
    <location>
        <begin position="41"/>
        <end position="183"/>
    </location>
</feature>
<feature type="compositionally biased region" description="Low complexity" evidence="1">
    <location>
        <begin position="114"/>
        <end position="128"/>
    </location>
</feature>
<protein>
    <submittedName>
        <fullName evidence="2">Uncharacterized protein</fullName>
    </submittedName>
</protein>
<evidence type="ECO:0000313" key="2">
    <source>
        <dbReference type="EMBL" id="KAH0547923.1"/>
    </source>
</evidence>
<sequence>LLLKVLETNPGLSVDGKKIAAAWPTDRGEVPTPRAITEHIITIRKKSDASSTGGTKTSTPRGRKPSQTSSSATPTKRRRRTVNPKASISNPTTPTKSVKFEGDLDSDEVDSIINNLTSRNNNCNNGTSTDEDEDTENESPSKKPRTNHAGTTSRHGPLDDEECDELAEDVDRGDVKRLSSIVV</sequence>
<feature type="compositionally biased region" description="Acidic residues" evidence="1">
    <location>
        <begin position="159"/>
        <end position="168"/>
    </location>
</feature>
<dbReference type="AlphaFoldDB" id="A0A9P8L6E2"/>
<reference evidence="2" key="1">
    <citation type="submission" date="2021-03" db="EMBL/GenBank/DDBJ databases">
        <title>Comparative genomics and phylogenomic investigation of the class Geoglossomycetes provide insights into ecological specialization and systematics.</title>
        <authorList>
            <person name="Melie T."/>
            <person name="Pirro S."/>
            <person name="Miller A.N."/>
            <person name="Quandt A."/>
        </authorList>
    </citation>
    <scope>NUCLEOTIDE SEQUENCE</scope>
    <source>
        <strain evidence="2">CAQ_001_2017</strain>
    </source>
</reference>
<proteinExistence type="predicted"/>
<organism evidence="2 3">
    <name type="scientific">Trichoglossum hirsutum</name>
    <dbReference type="NCBI Taxonomy" id="265104"/>
    <lineage>
        <taxon>Eukaryota</taxon>
        <taxon>Fungi</taxon>
        <taxon>Dikarya</taxon>
        <taxon>Ascomycota</taxon>
        <taxon>Pezizomycotina</taxon>
        <taxon>Geoglossomycetes</taxon>
        <taxon>Geoglossales</taxon>
        <taxon>Geoglossaceae</taxon>
        <taxon>Trichoglossum</taxon>
    </lineage>
</organism>
<name>A0A9P8L6E2_9PEZI</name>
<dbReference type="Proteomes" id="UP000750711">
    <property type="component" value="Unassembled WGS sequence"/>
</dbReference>
<keyword evidence="3" id="KW-1185">Reference proteome</keyword>
<feature type="compositionally biased region" description="Polar residues" evidence="1">
    <location>
        <begin position="49"/>
        <end position="74"/>
    </location>
</feature>
<comment type="caution">
    <text evidence="2">The sequence shown here is derived from an EMBL/GenBank/DDBJ whole genome shotgun (WGS) entry which is preliminary data.</text>
</comment>